<accession>A0AAW2YI46</accession>
<dbReference type="AlphaFoldDB" id="A0AAW2YI46"/>
<dbReference type="Proteomes" id="UP001431209">
    <property type="component" value="Unassembled WGS sequence"/>
</dbReference>
<evidence type="ECO:0000313" key="3">
    <source>
        <dbReference type="Proteomes" id="UP001431209"/>
    </source>
</evidence>
<gene>
    <name evidence="2" type="ORF">AKO1_006230</name>
</gene>
<evidence type="ECO:0000313" key="2">
    <source>
        <dbReference type="EMBL" id="KAL0476620.1"/>
    </source>
</evidence>
<keyword evidence="3" id="KW-1185">Reference proteome</keyword>
<sequence length="120" mass="13587">MSQVRGSSTIDGHSRKKNRSTSSSTKQNFVADEDVSLLDISNQLEKLPPPDAYSEHNRTNKQTPFSIMYDFCPTLESLVIFGEDTNPNTQTKKQDNEYPHLSDLASKIKTLPYELPPKKQ</sequence>
<organism evidence="2 3">
    <name type="scientific">Acrasis kona</name>
    <dbReference type="NCBI Taxonomy" id="1008807"/>
    <lineage>
        <taxon>Eukaryota</taxon>
        <taxon>Discoba</taxon>
        <taxon>Heterolobosea</taxon>
        <taxon>Tetramitia</taxon>
        <taxon>Eutetramitia</taxon>
        <taxon>Acrasidae</taxon>
        <taxon>Acrasis</taxon>
    </lineage>
</organism>
<name>A0AAW2YI46_9EUKA</name>
<reference evidence="2 3" key="1">
    <citation type="submission" date="2024-03" db="EMBL/GenBank/DDBJ databases">
        <title>The Acrasis kona genome and developmental transcriptomes reveal deep origins of eukaryotic multicellular pathways.</title>
        <authorList>
            <person name="Sheikh S."/>
            <person name="Fu C.-J."/>
            <person name="Brown M.W."/>
            <person name="Baldauf S.L."/>
        </authorList>
    </citation>
    <scope>NUCLEOTIDE SEQUENCE [LARGE SCALE GENOMIC DNA]</scope>
    <source>
        <strain evidence="2 3">ATCC MYA-3509</strain>
    </source>
</reference>
<feature type="region of interest" description="Disordered" evidence="1">
    <location>
        <begin position="1"/>
        <end position="32"/>
    </location>
</feature>
<feature type="compositionally biased region" description="Polar residues" evidence="1">
    <location>
        <begin position="1"/>
        <end position="11"/>
    </location>
</feature>
<comment type="caution">
    <text evidence="2">The sequence shown here is derived from an EMBL/GenBank/DDBJ whole genome shotgun (WGS) entry which is preliminary data.</text>
</comment>
<dbReference type="EMBL" id="JAOPGA020000066">
    <property type="protein sequence ID" value="KAL0476620.1"/>
    <property type="molecule type" value="Genomic_DNA"/>
</dbReference>
<evidence type="ECO:0000256" key="1">
    <source>
        <dbReference type="SAM" id="MobiDB-lite"/>
    </source>
</evidence>
<protein>
    <submittedName>
        <fullName evidence="2">DnaE</fullName>
    </submittedName>
</protein>
<proteinExistence type="predicted"/>